<comment type="caution">
    <text evidence="1">The sequence shown here is derived from an EMBL/GenBank/DDBJ whole genome shotgun (WGS) entry which is preliminary data.</text>
</comment>
<proteinExistence type="predicted"/>
<evidence type="ECO:0000313" key="1">
    <source>
        <dbReference type="EMBL" id="CAG8659560.1"/>
    </source>
</evidence>
<evidence type="ECO:0000313" key="2">
    <source>
        <dbReference type="Proteomes" id="UP000789702"/>
    </source>
</evidence>
<organism evidence="1 2">
    <name type="scientific">Dentiscutata heterogama</name>
    <dbReference type="NCBI Taxonomy" id="1316150"/>
    <lineage>
        <taxon>Eukaryota</taxon>
        <taxon>Fungi</taxon>
        <taxon>Fungi incertae sedis</taxon>
        <taxon>Mucoromycota</taxon>
        <taxon>Glomeromycotina</taxon>
        <taxon>Glomeromycetes</taxon>
        <taxon>Diversisporales</taxon>
        <taxon>Gigasporaceae</taxon>
        <taxon>Dentiscutata</taxon>
    </lineage>
</organism>
<feature type="non-terminal residue" evidence="1">
    <location>
        <position position="1"/>
    </location>
</feature>
<gene>
    <name evidence="1" type="ORF">DHETER_LOCUS9687</name>
</gene>
<keyword evidence="2" id="KW-1185">Reference proteome</keyword>
<dbReference type="EMBL" id="CAJVPU010017455">
    <property type="protein sequence ID" value="CAG8659560.1"/>
    <property type="molecule type" value="Genomic_DNA"/>
</dbReference>
<protein>
    <submittedName>
        <fullName evidence="1">76_t:CDS:1</fullName>
    </submittedName>
</protein>
<dbReference type="Proteomes" id="UP000789702">
    <property type="component" value="Unassembled WGS sequence"/>
</dbReference>
<sequence>SLTITSRSLASVANNSQNSNGKEGFGTKAWRNTLLICLAGFAWYHLDRYLTKNGEVKHPITEIIESLMTPDSEWKRINSVNRKTANILANDRLLFGEAKRPPIHRLMHPECFERTSPFLIEPGTDVDLSDLLNENRIIKSSNRISDDVKGIKGKIYKSPTHISMYLLLKDFMIE</sequence>
<name>A0ACA9NMM9_9GLOM</name>
<feature type="non-terminal residue" evidence="1">
    <location>
        <position position="174"/>
    </location>
</feature>
<reference evidence="1" key="1">
    <citation type="submission" date="2021-06" db="EMBL/GenBank/DDBJ databases">
        <authorList>
            <person name="Kallberg Y."/>
            <person name="Tangrot J."/>
            <person name="Rosling A."/>
        </authorList>
    </citation>
    <scope>NUCLEOTIDE SEQUENCE</scope>
    <source>
        <strain evidence="1">IL203A</strain>
    </source>
</reference>
<accession>A0ACA9NMM9</accession>